<organism evidence="1 2">
    <name type="scientific">Orbilia ellipsospora</name>
    <dbReference type="NCBI Taxonomy" id="2528407"/>
    <lineage>
        <taxon>Eukaryota</taxon>
        <taxon>Fungi</taxon>
        <taxon>Dikarya</taxon>
        <taxon>Ascomycota</taxon>
        <taxon>Pezizomycotina</taxon>
        <taxon>Orbiliomycetes</taxon>
        <taxon>Orbiliales</taxon>
        <taxon>Orbiliaceae</taxon>
        <taxon>Orbilia</taxon>
    </lineage>
</organism>
<accession>A0AAV9XUQ9</accession>
<dbReference type="AlphaFoldDB" id="A0AAV9XUQ9"/>
<keyword evidence="2" id="KW-1185">Reference proteome</keyword>
<sequence>MSTVDLNDIVMEDNGRMSIETLASNGDAISIPWCPNFTSLLKPGLTFHSKLAKTDSPWSAESPFTAESMQYIPLQYCGEQGGLASYRSIETQSSAHTAEHLGVTLGVSVGCKFLNASVTGGYDKDVLENENASKLSIRASYRAGTVILAGRPQLTKEAIWHLRHGGGLPSFKESYGDYYVAGFRIGGDSGLMVSKSSFSKKVIERLSVQVEATALLVTVGKTYEKFFDSASSGSSFSISAFDTLDAMHTRASVDQSLDEIGKLWTTATGKTVKLAQRAEERMQEMGLSGGSIMGQDEVFGVLASSNLIVEILLLPIATLREVVESSYDDGFIALFT</sequence>
<name>A0AAV9XUQ9_9PEZI</name>
<dbReference type="EMBL" id="JAVHJO010000001">
    <property type="protein sequence ID" value="KAK6543513.1"/>
    <property type="molecule type" value="Genomic_DNA"/>
</dbReference>
<gene>
    <name evidence="1" type="ORF">TWF694_000259</name>
</gene>
<evidence type="ECO:0000313" key="2">
    <source>
        <dbReference type="Proteomes" id="UP001365542"/>
    </source>
</evidence>
<proteinExistence type="predicted"/>
<comment type="caution">
    <text evidence="1">The sequence shown here is derived from an EMBL/GenBank/DDBJ whole genome shotgun (WGS) entry which is preliminary data.</text>
</comment>
<dbReference type="Proteomes" id="UP001365542">
    <property type="component" value="Unassembled WGS sequence"/>
</dbReference>
<reference evidence="1 2" key="1">
    <citation type="submission" date="2019-10" db="EMBL/GenBank/DDBJ databases">
        <authorList>
            <person name="Palmer J.M."/>
        </authorList>
    </citation>
    <scope>NUCLEOTIDE SEQUENCE [LARGE SCALE GENOMIC DNA]</scope>
    <source>
        <strain evidence="1 2">TWF694</strain>
    </source>
</reference>
<evidence type="ECO:0000313" key="1">
    <source>
        <dbReference type="EMBL" id="KAK6543513.1"/>
    </source>
</evidence>
<protein>
    <submittedName>
        <fullName evidence="1">Uncharacterized protein</fullName>
    </submittedName>
</protein>